<evidence type="ECO:0000313" key="2">
    <source>
        <dbReference type="Proteomes" id="UP000008062"/>
    </source>
</evidence>
<sequence>MSRQDYRSSTTATVPLPPAVCRLPAVAPFPALDLARAISDQLPIEDLHRLYDSGPVVGCVGESDGQAENYVVEFNRVVEEVVMEEEESLSRAGRTIVAGTGGNVGGDAAAAATARTMEDFEMKMQMMKNCPEVGDDGRMIFRTYALTSSPAKV</sequence>
<dbReference type="AlphaFoldDB" id="F9XRZ6"/>
<accession>F9XRZ6</accession>
<dbReference type="InParanoid" id="F9XRZ6"/>
<dbReference type="KEGG" id="ztr:MYCGRDRAFT_97986"/>
<name>F9XRZ6_ZYMTI</name>
<dbReference type="GeneID" id="13399427"/>
<dbReference type="EMBL" id="CM001214">
    <property type="protein sequence ID" value="EGP82008.1"/>
    <property type="molecule type" value="Genomic_DNA"/>
</dbReference>
<dbReference type="RefSeq" id="XP_003847032.1">
    <property type="nucleotide sequence ID" value="XM_003846984.1"/>
</dbReference>
<proteinExistence type="predicted"/>
<protein>
    <submittedName>
        <fullName evidence="1">Uncharacterized protein</fullName>
    </submittedName>
</protein>
<keyword evidence="2" id="KW-1185">Reference proteome</keyword>
<dbReference type="HOGENOM" id="CLU_1714745_0_0_1"/>
<reference evidence="1 2" key="1">
    <citation type="journal article" date="2011" name="PLoS Genet.">
        <title>Finished genome of the fungal wheat pathogen Mycosphaerella graminicola reveals dispensome structure, chromosome plasticity, and stealth pathogenesis.</title>
        <authorList>
            <person name="Goodwin S.B."/>
            <person name="Ben M'barek S."/>
            <person name="Dhillon B."/>
            <person name="Wittenberg A.H.J."/>
            <person name="Crane C.F."/>
            <person name="Hane J.K."/>
            <person name="Foster A.J."/>
            <person name="Van der Lee T.A.J."/>
            <person name="Grimwood J."/>
            <person name="Aerts A."/>
            <person name="Antoniw J."/>
            <person name="Bailey A."/>
            <person name="Bluhm B."/>
            <person name="Bowler J."/>
            <person name="Bristow J."/>
            <person name="van der Burgt A."/>
            <person name="Canto-Canche B."/>
            <person name="Churchill A.C.L."/>
            <person name="Conde-Ferraez L."/>
            <person name="Cools H.J."/>
            <person name="Coutinho P.M."/>
            <person name="Csukai M."/>
            <person name="Dehal P."/>
            <person name="De Wit P."/>
            <person name="Donzelli B."/>
            <person name="van de Geest H.C."/>
            <person name="van Ham R.C.H.J."/>
            <person name="Hammond-Kosack K.E."/>
            <person name="Henrissat B."/>
            <person name="Kilian A."/>
            <person name="Kobayashi A.K."/>
            <person name="Koopmann E."/>
            <person name="Kourmpetis Y."/>
            <person name="Kuzniar A."/>
            <person name="Lindquist E."/>
            <person name="Lombard V."/>
            <person name="Maliepaard C."/>
            <person name="Martins N."/>
            <person name="Mehrabi R."/>
            <person name="Nap J.P.H."/>
            <person name="Ponomarenko A."/>
            <person name="Rudd J.J."/>
            <person name="Salamov A."/>
            <person name="Schmutz J."/>
            <person name="Schouten H.J."/>
            <person name="Shapiro H."/>
            <person name="Stergiopoulos I."/>
            <person name="Torriani S.F.F."/>
            <person name="Tu H."/>
            <person name="de Vries R.P."/>
            <person name="Waalwijk C."/>
            <person name="Ware S.B."/>
            <person name="Wiebenga A."/>
            <person name="Zwiers L.-H."/>
            <person name="Oliver R.P."/>
            <person name="Grigoriev I.V."/>
            <person name="Kema G.H.J."/>
        </authorList>
    </citation>
    <scope>NUCLEOTIDE SEQUENCE [LARGE SCALE GENOMIC DNA]</scope>
    <source>
        <strain evidence="2">CBS 115943 / IPO323</strain>
    </source>
</reference>
<gene>
    <name evidence="1" type="ORF">MYCGRDRAFT_97986</name>
</gene>
<dbReference type="Proteomes" id="UP000008062">
    <property type="component" value="Chromosome 19"/>
</dbReference>
<evidence type="ECO:0000313" key="1">
    <source>
        <dbReference type="EMBL" id="EGP82008.1"/>
    </source>
</evidence>
<organism evidence="1 2">
    <name type="scientific">Zymoseptoria tritici (strain CBS 115943 / IPO323)</name>
    <name type="common">Speckled leaf blotch fungus</name>
    <name type="synonym">Septoria tritici</name>
    <dbReference type="NCBI Taxonomy" id="336722"/>
    <lineage>
        <taxon>Eukaryota</taxon>
        <taxon>Fungi</taxon>
        <taxon>Dikarya</taxon>
        <taxon>Ascomycota</taxon>
        <taxon>Pezizomycotina</taxon>
        <taxon>Dothideomycetes</taxon>
        <taxon>Dothideomycetidae</taxon>
        <taxon>Mycosphaerellales</taxon>
        <taxon>Mycosphaerellaceae</taxon>
        <taxon>Zymoseptoria</taxon>
    </lineage>
</organism>
<dbReference type="VEuPathDB" id="FungiDB:ZTRI_19.75"/>